<evidence type="ECO:0000313" key="1">
    <source>
        <dbReference type="EMBL" id="CAB4654868.1"/>
    </source>
</evidence>
<organism evidence="1">
    <name type="scientific">freshwater metagenome</name>
    <dbReference type="NCBI Taxonomy" id="449393"/>
    <lineage>
        <taxon>unclassified sequences</taxon>
        <taxon>metagenomes</taxon>
        <taxon>ecological metagenomes</taxon>
    </lineage>
</organism>
<reference evidence="1" key="1">
    <citation type="submission" date="2020-05" db="EMBL/GenBank/DDBJ databases">
        <authorList>
            <person name="Chiriac C."/>
            <person name="Salcher M."/>
            <person name="Ghai R."/>
            <person name="Kavagutti S V."/>
        </authorList>
    </citation>
    <scope>NUCLEOTIDE SEQUENCE</scope>
</reference>
<name>A0A6J6L100_9ZZZZ</name>
<dbReference type="AlphaFoldDB" id="A0A6J6L100"/>
<dbReference type="InterPro" id="IPR015867">
    <property type="entry name" value="N-reg_PII/ATP_PRibTrfase_C"/>
</dbReference>
<dbReference type="GO" id="GO:0005829">
    <property type="term" value="C:cytosol"/>
    <property type="evidence" value="ECO:0007669"/>
    <property type="project" value="TreeGrafter"/>
</dbReference>
<dbReference type="SUPFAM" id="SSF54913">
    <property type="entry name" value="GlnB-like"/>
    <property type="match status" value="1"/>
</dbReference>
<dbReference type="GO" id="GO:0005524">
    <property type="term" value="F:ATP binding"/>
    <property type="evidence" value="ECO:0007669"/>
    <property type="project" value="TreeGrafter"/>
</dbReference>
<dbReference type="EMBL" id="CAEZWM010000058">
    <property type="protein sequence ID" value="CAB4654868.1"/>
    <property type="molecule type" value="Genomic_DNA"/>
</dbReference>
<sequence length="112" mass="11699">MKRIEAIIRPERLGQVAALLESAGINGFTITDVRGHGSSPQATGEYRGHQYQMLVAHKLLVSVFVEDDELDTAIAAIAGGATTGKAGDGFVAVSEVTATYRISTGAVEPTTP</sequence>
<dbReference type="GO" id="GO:0006808">
    <property type="term" value="P:regulation of nitrogen utilization"/>
    <property type="evidence" value="ECO:0007669"/>
    <property type="project" value="InterPro"/>
</dbReference>
<dbReference type="PRINTS" id="PR00340">
    <property type="entry name" value="PIIGLNB"/>
</dbReference>
<gene>
    <name evidence="1" type="ORF">UFOPK2242_00615</name>
</gene>
<dbReference type="InterPro" id="IPR002187">
    <property type="entry name" value="N-reg_PII"/>
</dbReference>
<dbReference type="PROSITE" id="PS51343">
    <property type="entry name" value="PII_GLNB_DOM"/>
    <property type="match status" value="1"/>
</dbReference>
<dbReference type="GO" id="GO:0030234">
    <property type="term" value="F:enzyme regulator activity"/>
    <property type="evidence" value="ECO:0007669"/>
    <property type="project" value="InterPro"/>
</dbReference>
<dbReference type="SMART" id="SM00938">
    <property type="entry name" value="P-II"/>
    <property type="match status" value="1"/>
</dbReference>
<dbReference type="Gene3D" id="3.30.70.120">
    <property type="match status" value="1"/>
</dbReference>
<proteinExistence type="predicted"/>
<dbReference type="PANTHER" id="PTHR30115">
    <property type="entry name" value="NITROGEN REGULATORY PROTEIN P-II"/>
    <property type="match status" value="1"/>
</dbReference>
<dbReference type="PANTHER" id="PTHR30115:SF11">
    <property type="entry name" value="NITROGEN REGULATORY PROTEIN P-II HOMOLOG"/>
    <property type="match status" value="1"/>
</dbReference>
<dbReference type="Pfam" id="PF00543">
    <property type="entry name" value="P-II"/>
    <property type="match status" value="1"/>
</dbReference>
<accession>A0A6J6L100</accession>
<protein>
    <submittedName>
        <fullName evidence="1">Unannotated protein</fullName>
    </submittedName>
</protein>
<dbReference type="InterPro" id="IPR011322">
    <property type="entry name" value="N-reg_PII-like_a/b"/>
</dbReference>